<sequence length="268" mass="29724">MAPFAADQAALDQALLPVQWFICQRSNLVVTQAGLAFPLATTLAEVGIAVLRTQFLGYLKGQPCIAAEWDAGLALPERLTLMGLRDLHGQVGEDLFAIASRAVQIVDWDRTHQYCGHCGTPMTQLPTERSKRCPTCDLRQYPRLSPAVIMLIFKGEQLLLARSPRFRNGMYSVLAGFVEPGESLEETVAREVREEVGIEIKNIRYFGSQPWPFPNSLMVGFTAEYASGTITPAPEEIEDAAWFEKSSLPPVPGELSIARKLIDWFVSR</sequence>
<comment type="similarity">
    <text evidence="1 8">Belongs to the Nudix hydrolase family. NudC subfamily.</text>
</comment>
<dbReference type="AlphaFoldDB" id="A0A2W4XV32"/>
<comment type="cofactor">
    <cofactor evidence="8">
        <name>Zn(2+)</name>
        <dbReference type="ChEBI" id="CHEBI:29105"/>
    </cofactor>
    <text evidence="8">Binds 1 zinc ion per subunit.</text>
</comment>
<feature type="binding site" evidence="8">
    <location>
        <begin position="209"/>
        <end position="216"/>
    </location>
    <ligand>
        <name>substrate</name>
    </ligand>
</feature>
<reference evidence="11" key="1">
    <citation type="submission" date="2018-04" db="EMBL/GenBank/DDBJ databases">
        <authorList>
            <person name="Cornet L."/>
        </authorList>
    </citation>
    <scope>NUCLEOTIDE SEQUENCE [LARGE SCALE GENOMIC DNA]</scope>
</reference>
<feature type="binding site" evidence="8">
    <location>
        <position position="128"/>
    </location>
    <ligand>
        <name>substrate</name>
    </ligand>
</feature>
<feature type="binding site" evidence="8">
    <location>
        <position position="85"/>
    </location>
    <ligand>
        <name>substrate</name>
    </ligand>
</feature>
<comment type="subunit">
    <text evidence="8">Homodimer.</text>
</comment>
<dbReference type="Gene3D" id="3.90.79.20">
    <property type="match status" value="1"/>
</dbReference>
<evidence type="ECO:0000256" key="7">
    <source>
        <dbReference type="ARBA" id="ARBA00023679"/>
    </source>
</evidence>
<keyword evidence="4 8" id="KW-0460">Magnesium</keyword>
<accession>A0A2W4XV32</accession>
<evidence type="ECO:0000256" key="8">
    <source>
        <dbReference type="HAMAP-Rule" id="MF_00297"/>
    </source>
</evidence>
<name>A0A2W4XV32_9CYAN</name>
<comment type="function">
    <text evidence="8">mRNA decapping enzyme that specifically removes the nicotinamide adenine dinucleotide (NAD) cap from a subset of mRNAs by hydrolyzing the diphosphate linkage to produce nicotinamide mononucleotide (NMN) and 5' monophosphate mRNA. The NAD-cap is present at the 5'-end of some mRNAs and stabilizes RNA against 5'-processing. Has preference for mRNAs with a 5'-end purine. Catalyzes the hydrolysis of a broad range of dinucleotide pyrophosphates.</text>
</comment>
<comment type="caution">
    <text evidence="8">Lacks conserved residue(s) required for the propagation of feature annotation.</text>
</comment>
<dbReference type="Proteomes" id="UP000249794">
    <property type="component" value="Unassembled WGS sequence"/>
</dbReference>
<gene>
    <name evidence="8" type="primary">nudC</name>
    <name evidence="10" type="ORF">DCF15_00845</name>
</gene>
<feature type="binding site" evidence="8">
    <location>
        <position position="191"/>
    </location>
    <ligand>
        <name>a divalent metal cation</name>
        <dbReference type="ChEBI" id="CHEBI:60240"/>
        <label>2</label>
    </ligand>
</feature>
<dbReference type="InterPro" id="IPR020476">
    <property type="entry name" value="Nudix_hydrolase"/>
</dbReference>
<dbReference type="GO" id="GO:0030145">
    <property type="term" value="F:manganese ion binding"/>
    <property type="evidence" value="ECO:0007669"/>
    <property type="project" value="UniProtKB-UniRule"/>
</dbReference>
<comment type="catalytic activity">
    <reaction evidence="8">
        <text>NAD(+) + H2O = beta-nicotinamide D-ribonucleotide + AMP + 2 H(+)</text>
        <dbReference type="Rhea" id="RHEA:11800"/>
        <dbReference type="ChEBI" id="CHEBI:14649"/>
        <dbReference type="ChEBI" id="CHEBI:15377"/>
        <dbReference type="ChEBI" id="CHEBI:15378"/>
        <dbReference type="ChEBI" id="CHEBI:57540"/>
        <dbReference type="ChEBI" id="CHEBI:456215"/>
        <dbReference type="EC" id="3.6.1.22"/>
    </reaction>
</comment>
<feature type="binding site" evidence="8">
    <location>
        <position position="141"/>
    </location>
    <ligand>
        <name>substrate</name>
    </ligand>
</feature>
<dbReference type="PANTHER" id="PTHR42904">
    <property type="entry name" value="NUDIX HYDROLASE, NUDC SUBFAMILY"/>
    <property type="match status" value="1"/>
</dbReference>
<dbReference type="GO" id="GO:0000287">
    <property type="term" value="F:magnesium ion binding"/>
    <property type="evidence" value="ECO:0007669"/>
    <property type="project" value="UniProtKB-UniRule"/>
</dbReference>
<keyword evidence="5 8" id="KW-0520">NAD</keyword>
<keyword evidence="6 8" id="KW-0464">Manganese</keyword>
<feature type="binding site" evidence="8">
    <location>
        <position position="195"/>
    </location>
    <ligand>
        <name>a divalent metal cation</name>
        <dbReference type="ChEBI" id="CHEBI:60240"/>
        <label>1</label>
    </ligand>
</feature>
<dbReference type="Gene3D" id="3.90.79.10">
    <property type="entry name" value="Nucleoside Triphosphate Pyrophosphohydrolase"/>
    <property type="match status" value="1"/>
</dbReference>
<dbReference type="GO" id="GO:0000210">
    <property type="term" value="F:NAD+ diphosphatase activity"/>
    <property type="evidence" value="ECO:0007669"/>
    <property type="project" value="UniProtKB-UniRule"/>
</dbReference>
<dbReference type="InterPro" id="IPR015375">
    <property type="entry name" value="NADH_PPase-like_N"/>
</dbReference>
<proteinExistence type="inferred from homology"/>
<reference evidence="10 11" key="2">
    <citation type="submission" date="2018-06" db="EMBL/GenBank/DDBJ databases">
        <title>Metagenomic assembly of (sub)arctic Cyanobacteria and their associated microbiome from non-axenic cultures.</title>
        <authorList>
            <person name="Baurain D."/>
        </authorList>
    </citation>
    <scope>NUCLEOTIDE SEQUENCE [LARGE SCALE GENOMIC DNA]</scope>
    <source>
        <strain evidence="10">ULC027bin1</strain>
    </source>
</reference>
<organism evidence="10 11">
    <name type="scientific">Phormidesmis priestleyi</name>
    <dbReference type="NCBI Taxonomy" id="268141"/>
    <lineage>
        <taxon>Bacteria</taxon>
        <taxon>Bacillati</taxon>
        <taxon>Cyanobacteriota</taxon>
        <taxon>Cyanophyceae</taxon>
        <taxon>Leptolyngbyales</taxon>
        <taxon>Leptolyngbyaceae</taxon>
        <taxon>Phormidesmis</taxon>
    </lineage>
</organism>
<dbReference type="PANTHER" id="PTHR42904:SF6">
    <property type="entry name" value="NAD-CAPPED RNA HYDROLASE NUDT12"/>
    <property type="match status" value="1"/>
</dbReference>
<feature type="binding site" evidence="8">
    <location>
        <position position="258"/>
    </location>
    <ligand>
        <name>substrate</name>
    </ligand>
</feature>
<comment type="caution">
    <text evidence="10">The sequence shown here is derived from an EMBL/GenBank/DDBJ whole genome shotgun (WGS) entry which is preliminary data.</text>
</comment>
<dbReference type="InterPro" id="IPR020084">
    <property type="entry name" value="NUDIX_hydrolase_CS"/>
</dbReference>
<evidence type="ECO:0000256" key="1">
    <source>
        <dbReference type="ARBA" id="ARBA00009595"/>
    </source>
</evidence>
<dbReference type="PRINTS" id="PR00502">
    <property type="entry name" value="NUDIXFAMILY"/>
</dbReference>
<dbReference type="NCBIfam" id="NF001299">
    <property type="entry name" value="PRK00241.1"/>
    <property type="match status" value="1"/>
</dbReference>
<keyword evidence="2 8" id="KW-0479">Metal-binding</keyword>
<evidence type="ECO:0000256" key="4">
    <source>
        <dbReference type="ARBA" id="ARBA00022842"/>
    </source>
</evidence>
<dbReference type="SUPFAM" id="SSF55811">
    <property type="entry name" value="Nudix"/>
    <property type="match status" value="2"/>
</dbReference>
<evidence type="ECO:0000256" key="3">
    <source>
        <dbReference type="ARBA" id="ARBA00022801"/>
    </source>
</evidence>
<evidence type="ECO:0000256" key="5">
    <source>
        <dbReference type="ARBA" id="ARBA00023027"/>
    </source>
</evidence>
<dbReference type="GO" id="GO:0019677">
    <property type="term" value="P:NAD+ catabolic process"/>
    <property type="evidence" value="ECO:0007669"/>
    <property type="project" value="TreeGrafter"/>
</dbReference>
<feature type="binding site" evidence="8">
    <location>
        <position position="136"/>
    </location>
    <ligand>
        <name>Zn(2+)</name>
        <dbReference type="ChEBI" id="CHEBI:29105"/>
    </ligand>
</feature>
<evidence type="ECO:0000256" key="2">
    <source>
        <dbReference type="ARBA" id="ARBA00022723"/>
    </source>
</evidence>
<dbReference type="PROSITE" id="PS51462">
    <property type="entry name" value="NUDIX"/>
    <property type="match status" value="1"/>
</dbReference>
<dbReference type="InterPro" id="IPR000086">
    <property type="entry name" value="NUDIX_hydrolase_dom"/>
</dbReference>
<dbReference type="EMBL" id="QBMP01000004">
    <property type="protein sequence ID" value="PZO61176.1"/>
    <property type="molecule type" value="Genomic_DNA"/>
</dbReference>
<dbReference type="HAMAP" id="MF_00297">
    <property type="entry name" value="Nudix_NudC"/>
    <property type="match status" value="1"/>
</dbReference>
<feature type="binding site" evidence="8">
    <location>
        <position position="236"/>
    </location>
    <ligand>
        <name>a divalent metal cation</name>
        <dbReference type="ChEBI" id="CHEBI:60240"/>
        <label>1</label>
    </ligand>
</feature>
<keyword evidence="3 8" id="KW-0378">Hydrolase</keyword>
<dbReference type="Pfam" id="PF09297">
    <property type="entry name" value="Zn_ribbon_NUD"/>
    <property type="match status" value="1"/>
</dbReference>
<dbReference type="GO" id="GO:0005829">
    <property type="term" value="C:cytosol"/>
    <property type="evidence" value="ECO:0007669"/>
    <property type="project" value="TreeGrafter"/>
</dbReference>
<protein>
    <recommendedName>
        <fullName evidence="8">NAD-capped RNA hydrolase NudC</fullName>
        <shortName evidence="8">DeNADding enzyme NudC</shortName>
        <ecNumber evidence="8">3.6.1.-</ecNumber>
    </recommendedName>
    <alternativeName>
        <fullName evidence="8">NADH pyrophosphatase</fullName>
        <ecNumber evidence="8">3.6.1.22</ecNumber>
    </alternativeName>
</protein>
<dbReference type="InterPro" id="IPR049734">
    <property type="entry name" value="NudC-like_C"/>
</dbReference>
<comment type="catalytic activity">
    <reaction evidence="8">
        <text>NADH + H2O = reduced beta-nicotinamide D-ribonucleotide + AMP + 2 H(+)</text>
        <dbReference type="Rhea" id="RHEA:48868"/>
        <dbReference type="ChEBI" id="CHEBI:15377"/>
        <dbReference type="ChEBI" id="CHEBI:15378"/>
        <dbReference type="ChEBI" id="CHEBI:57945"/>
        <dbReference type="ChEBI" id="CHEBI:90832"/>
        <dbReference type="ChEBI" id="CHEBI:456215"/>
        <dbReference type="EC" id="3.6.1.22"/>
    </reaction>
</comment>
<dbReference type="Pfam" id="PF09296">
    <property type="entry name" value="NUDIX-like"/>
    <property type="match status" value="1"/>
</dbReference>
<evidence type="ECO:0000313" key="11">
    <source>
        <dbReference type="Proteomes" id="UP000249794"/>
    </source>
</evidence>
<comment type="cofactor">
    <cofactor evidence="8">
        <name>Mg(2+)</name>
        <dbReference type="ChEBI" id="CHEBI:18420"/>
    </cofactor>
    <cofactor evidence="8">
        <name>Mn(2+)</name>
        <dbReference type="ChEBI" id="CHEBI:29035"/>
    </cofactor>
    <text evidence="8">Divalent metal cations. Mg(2+) or Mn(2+).</text>
</comment>
<dbReference type="CDD" id="cd03429">
    <property type="entry name" value="NUDIX_NADH_pyrophosphatase_Nudt13"/>
    <property type="match status" value="1"/>
</dbReference>
<feature type="binding site" evidence="8">
    <location>
        <position position="191"/>
    </location>
    <ligand>
        <name>a divalent metal cation</name>
        <dbReference type="ChEBI" id="CHEBI:60240"/>
        <label>3</label>
    </ligand>
</feature>
<evidence type="ECO:0000259" key="9">
    <source>
        <dbReference type="PROSITE" id="PS51462"/>
    </source>
</evidence>
<feature type="binding site" evidence="8">
    <location>
        <position position="175"/>
    </location>
    <ligand>
        <name>a divalent metal cation</name>
        <dbReference type="ChEBI" id="CHEBI:60240"/>
        <label>1</label>
    </ligand>
</feature>
<dbReference type="EC" id="3.6.1.-" evidence="8"/>
<feature type="binding site" evidence="8">
    <location>
        <position position="195"/>
    </location>
    <ligand>
        <name>a divalent metal cation</name>
        <dbReference type="ChEBI" id="CHEBI:60240"/>
        <label>3</label>
    </ligand>
</feature>
<feature type="binding site" evidence="8">
    <location>
        <position position="133"/>
    </location>
    <ligand>
        <name>Zn(2+)</name>
        <dbReference type="ChEBI" id="CHEBI:29105"/>
    </ligand>
</feature>
<dbReference type="GO" id="GO:0035529">
    <property type="term" value="F:NADH pyrophosphatase activity"/>
    <property type="evidence" value="ECO:0007669"/>
    <property type="project" value="TreeGrafter"/>
</dbReference>
<feature type="short sequence motif" description="Nudix box" evidence="8">
    <location>
        <begin position="176"/>
        <end position="197"/>
    </location>
</feature>
<dbReference type="EC" id="3.6.1.22" evidence="8"/>
<feature type="domain" description="Nudix hydrolase" evidence="9">
    <location>
        <begin position="142"/>
        <end position="267"/>
    </location>
</feature>
<keyword evidence="8" id="KW-0862">Zinc</keyword>
<dbReference type="Pfam" id="PF00293">
    <property type="entry name" value="NUDIX"/>
    <property type="match status" value="1"/>
</dbReference>
<evidence type="ECO:0000256" key="6">
    <source>
        <dbReference type="ARBA" id="ARBA00023211"/>
    </source>
</evidence>
<dbReference type="GO" id="GO:0008270">
    <property type="term" value="F:zinc ion binding"/>
    <property type="evidence" value="ECO:0007669"/>
    <property type="project" value="UniProtKB-UniRule"/>
</dbReference>
<dbReference type="GO" id="GO:0006742">
    <property type="term" value="P:NADP+ catabolic process"/>
    <property type="evidence" value="ECO:0007669"/>
    <property type="project" value="TreeGrafter"/>
</dbReference>
<dbReference type="GO" id="GO:0110153">
    <property type="term" value="F:RNA NAD-cap (NMN-forming) hydrolase activity"/>
    <property type="evidence" value="ECO:0007669"/>
    <property type="project" value="RHEA"/>
</dbReference>
<dbReference type="InterPro" id="IPR050241">
    <property type="entry name" value="NAD-cap_RNA_hydrolase_NudC"/>
</dbReference>
<evidence type="ECO:0000313" key="10">
    <source>
        <dbReference type="EMBL" id="PZO61176.1"/>
    </source>
</evidence>
<feature type="binding site" evidence="8">
    <location>
        <position position="236"/>
    </location>
    <ligand>
        <name>a divalent metal cation</name>
        <dbReference type="ChEBI" id="CHEBI:60240"/>
        <label>3</label>
    </ligand>
</feature>
<dbReference type="InterPro" id="IPR015797">
    <property type="entry name" value="NUDIX_hydrolase-like_dom_sf"/>
</dbReference>
<feature type="binding site" evidence="8">
    <location>
        <position position="115"/>
    </location>
    <ligand>
        <name>Zn(2+)</name>
        <dbReference type="ChEBI" id="CHEBI:29105"/>
    </ligand>
</feature>
<dbReference type="InterPro" id="IPR015376">
    <property type="entry name" value="Znr_NADH_PPase"/>
</dbReference>
<feature type="binding site" evidence="8">
    <location>
        <position position="118"/>
    </location>
    <ligand>
        <name>Zn(2+)</name>
        <dbReference type="ChEBI" id="CHEBI:29105"/>
    </ligand>
</feature>
<dbReference type="PROSITE" id="PS00893">
    <property type="entry name" value="NUDIX_BOX"/>
    <property type="match status" value="1"/>
</dbReference>
<dbReference type="InterPro" id="IPR022925">
    <property type="entry name" value="RNA_Hydrolase_NudC"/>
</dbReference>
<comment type="catalytic activity">
    <reaction evidence="7">
        <text>a 5'-end NAD(+)-phospho-ribonucleoside in mRNA + H2O = a 5'-end phospho-adenosine-phospho-ribonucleoside in mRNA + beta-nicotinamide D-ribonucleotide + 2 H(+)</text>
        <dbReference type="Rhea" id="RHEA:60876"/>
        <dbReference type="Rhea" id="RHEA-COMP:15698"/>
        <dbReference type="Rhea" id="RHEA-COMP:15719"/>
        <dbReference type="ChEBI" id="CHEBI:14649"/>
        <dbReference type="ChEBI" id="CHEBI:15377"/>
        <dbReference type="ChEBI" id="CHEBI:15378"/>
        <dbReference type="ChEBI" id="CHEBI:144029"/>
        <dbReference type="ChEBI" id="CHEBI:144051"/>
    </reaction>
    <physiologicalReaction direction="left-to-right" evidence="7">
        <dbReference type="Rhea" id="RHEA:60877"/>
    </physiologicalReaction>
</comment>